<dbReference type="RefSeq" id="WP_183511557.1">
    <property type="nucleotide sequence ID" value="NZ_BAABGK010000019.1"/>
</dbReference>
<evidence type="ECO:0000256" key="1">
    <source>
        <dbReference type="ARBA" id="ARBA00006432"/>
    </source>
</evidence>
<dbReference type="GO" id="GO:0050218">
    <property type="term" value="F:propionate-CoA ligase activity"/>
    <property type="evidence" value="ECO:0007669"/>
    <property type="project" value="UniProtKB-EC"/>
</dbReference>
<protein>
    <submittedName>
        <fullName evidence="5">Propionyl-CoA synthetase</fullName>
        <ecNumber evidence="5">6.2.1.17</ecNumber>
    </submittedName>
</protein>
<dbReference type="Proteomes" id="UP000523000">
    <property type="component" value="Unassembled WGS sequence"/>
</dbReference>
<dbReference type="InterPro" id="IPR020845">
    <property type="entry name" value="AMP-binding_CS"/>
</dbReference>
<evidence type="ECO:0000313" key="6">
    <source>
        <dbReference type="Proteomes" id="UP000523000"/>
    </source>
</evidence>
<dbReference type="InterPro" id="IPR032387">
    <property type="entry name" value="ACAS_N"/>
</dbReference>
<dbReference type="AlphaFoldDB" id="A0A839QND3"/>
<sequence length="633" mass="67793">MSRSHSETYARSSSDPAGFWLEAAAGIDWDTVPETAIDDSAAPIYRWYPDGMLNICHNALDRHVQAGRGDATALAYDSAMLGIRHSYSYAELLHEVATFAEVLAARGIGKGNRVLIYLPMIPQAVIAMLACARIGAVHSVVFGGFAPKELAARIDDATPAAIITATGGMEPARRVEYLPAVATALDLATHRVPDVIVGHRDGFTHATADFADTDTTWLDWDALVATAVPAAAVPVRSTDPLYVLYTSGTTGSPKGVVRDTGSYAVAMNWSMENIYGVGAGDTMFTASDVGWVVGHSYIVYGPLIAEATTVLYEGKPVGTPDAGAFWRIIEDHKVDVLFTAPTALRAIRKADPEAELLADHVISTLRALFVAGERLDPDAFTWAGEKLGVPVIDNWWQTETGWPIAANPLGLEPLPIKPGSPTVPVPGFRVAILDGFGTPVPAGTEGNIGIELPLPPGTLCTLWGNDERFISTYLEQFPGYYATGDSGYLDHDGYLFVMGRTDDVINVSGHRISTGALEQVLSSHRHVAECAVIGLADALTGQRPSGYVVLKSGAQISEEELRAELVAMVRDQIGPVADFREVRVVEALPKTRSGKILRKTMREIADGRPYVVPSTIEDPAVVEALLPFLRPGA</sequence>
<dbReference type="SUPFAM" id="SSF56801">
    <property type="entry name" value="Acetyl-CoA synthetase-like"/>
    <property type="match status" value="1"/>
</dbReference>
<dbReference type="PANTHER" id="PTHR43347:SF3">
    <property type="entry name" value="ACYL-COA SYNTHETASE SHORT-CHAIN FAMILY MEMBER 3, MITOCHONDRIAL"/>
    <property type="match status" value="1"/>
</dbReference>
<evidence type="ECO:0000259" key="4">
    <source>
        <dbReference type="Pfam" id="PF16177"/>
    </source>
</evidence>
<dbReference type="Pfam" id="PF16177">
    <property type="entry name" value="ACAS_N"/>
    <property type="match status" value="1"/>
</dbReference>
<dbReference type="InterPro" id="IPR045851">
    <property type="entry name" value="AMP-bd_C_sf"/>
</dbReference>
<feature type="domain" description="AMP-dependent synthetase/ligase" evidence="2">
    <location>
        <begin position="65"/>
        <end position="450"/>
    </location>
</feature>
<comment type="caution">
    <text evidence="5">The sequence shown here is derived from an EMBL/GenBank/DDBJ whole genome shotgun (WGS) entry which is preliminary data.</text>
</comment>
<comment type="similarity">
    <text evidence="1">Belongs to the ATP-dependent AMP-binding enzyme family.</text>
</comment>
<evidence type="ECO:0000259" key="2">
    <source>
        <dbReference type="Pfam" id="PF00501"/>
    </source>
</evidence>
<dbReference type="PROSITE" id="PS00455">
    <property type="entry name" value="AMP_BINDING"/>
    <property type="match status" value="1"/>
</dbReference>
<dbReference type="InterPro" id="IPR000873">
    <property type="entry name" value="AMP-dep_synth/lig_dom"/>
</dbReference>
<evidence type="ECO:0000259" key="3">
    <source>
        <dbReference type="Pfam" id="PF13193"/>
    </source>
</evidence>
<accession>A0A839QND3</accession>
<dbReference type="Gene3D" id="3.40.50.12780">
    <property type="entry name" value="N-terminal domain of ligase-like"/>
    <property type="match status" value="1"/>
</dbReference>
<organism evidence="5 6">
    <name type="scientific">Paeniglutamicibacter cryotolerans</name>
    <dbReference type="NCBI Taxonomy" id="670079"/>
    <lineage>
        <taxon>Bacteria</taxon>
        <taxon>Bacillati</taxon>
        <taxon>Actinomycetota</taxon>
        <taxon>Actinomycetes</taxon>
        <taxon>Micrococcales</taxon>
        <taxon>Micrococcaceae</taxon>
        <taxon>Paeniglutamicibacter</taxon>
    </lineage>
</organism>
<feature type="domain" description="AMP-binding enzyme C-terminal" evidence="3">
    <location>
        <begin position="517"/>
        <end position="595"/>
    </location>
</feature>
<dbReference type="Gene3D" id="3.30.300.30">
    <property type="match status" value="1"/>
</dbReference>
<dbReference type="Pfam" id="PF13193">
    <property type="entry name" value="AMP-binding_C"/>
    <property type="match status" value="1"/>
</dbReference>
<dbReference type="InterPro" id="IPR042099">
    <property type="entry name" value="ANL_N_sf"/>
</dbReference>
<dbReference type="PANTHER" id="PTHR43347">
    <property type="entry name" value="ACYL-COA SYNTHETASE"/>
    <property type="match status" value="1"/>
</dbReference>
<feature type="domain" description="Acetyl-coenzyme A synthetase N-terminal" evidence="4">
    <location>
        <begin position="7"/>
        <end position="59"/>
    </location>
</feature>
<keyword evidence="5" id="KW-0436">Ligase</keyword>
<reference evidence="5 6" key="1">
    <citation type="submission" date="2020-08" db="EMBL/GenBank/DDBJ databases">
        <title>Sequencing the genomes of 1000 actinobacteria strains.</title>
        <authorList>
            <person name="Klenk H.-P."/>
        </authorList>
    </citation>
    <scope>NUCLEOTIDE SEQUENCE [LARGE SCALE GENOMIC DNA]</scope>
    <source>
        <strain evidence="5 6">DSM 22826</strain>
    </source>
</reference>
<evidence type="ECO:0000313" key="5">
    <source>
        <dbReference type="EMBL" id="MBB2996284.1"/>
    </source>
</evidence>
<dbReference type="Pfam" id="PF00501">
    <property type="entry name" value="AMP-binding"/>
    <property type="match status" value="1"/>
</dbReference>
<dbReference type="InterPro" id="IPR025110">
    <property type="entry name" value="AMP-bd_C"/>
</dbReference>
<dbReference type="EMBL" id="JACHVS010000001">
    <property type="protein sequence ID" value="MBB2996284.1"/>
    <property type="molecule type" value="Genomic_DNA"/>
</dbReference>
<name>A0A839QND3_9MICC</name>
<proteinExistence type="inferred from homology"/>
<keyword evidence="6" id="KW-1185">Reference proteome</keyword>
<gene>
    <name evidence="5" type="ORF">E9229_002475</name>
</gene>
<dbReference type="EC" id="6.2.1.17" evidence="5"/>